<accession>A0A5E7WMK6</accession>
<feature type="region of interest" description="Disordered" evidence="1">
    <location>
        <begin position="23"/>
        <end position="42"/>
    </location>
</feature>
<dbReference type="InterPro" id="IPR036397">
    <property type="entry name" value="RNaseH_sf"/>
</dbReference>
<dbReference type="RefSeq" id="WP_150658080.1">
    <property type="nucleotide sequence ID" value="NZ_CABVJH010000008.1"/>
</dbReference>
<sequence length="622" mass="71359">MDKSDLDEEAQPCEKTTALVPVKRPHEGVPRDWKESGIPPSNEVIPYQVRTIDHREEQLADERRSVFEQIDQGMSAKRGMELLGLKKSHFYKLLDDHRNGKDIVRNHRGTPRGASRTTSGHVAALSKAFENHYKGPKASISELLKWARHYCERAGEKPISRHTARRYLYAIPKKDRDRKTLTVEQFNQKYGFRPKKLIIDCLLRRVSMDHTRVDILLVDEFNRDVIIGRPWITLIICDKSRVILGFYLSMEAPSLNTVAAALAFAVMNKESSLLSFFTRPGEFPFFGIPFVIFTDNAAEFTSEAFIQQCKEWGMEWEHRPIGKKWYGGIIERVIGSFMTTGVHFLPGSTGSNVVERQSFESELNAQLDFKQCAEWIAKEITVYHGKIHDSLGCTPRKAYIHYKSQGNYDSSRIINKEDETRFLIDFCPTSFNHKVHSYGINFAGRRYASDALKDYVGDELDVKYLQYDLSYIWVKAPNEFLKIRCSYTRDGLSVHWESYSNHKQLSKRVPSLINKASGTIDDEFAPAAMDRQEEILQEAATMKTAFMNAPKQPALPPPPLPSAERVDLDEVEAYPIDDSKVYAQTDDVIWEEDDDIFKPRVIFDTNEIDLLVPVLIIDPKES</sequence>
<dbReference type="Pfam" id="PF09299">
    <property type="entry name" value="Mu-transpos_C"/>
    <property type="match status" value="1"/>
</dbReference>
<proteinExistence type="predicted"/>
<dbReference type="SUPFAM" id="SSF53098">
    <property type="entry name" value="Ribonuclease H-like"/>
    <property type="match status" value="1"/>
</dbReference>
<dbReference type="Gene3D" id="3.30.420.10">
    <property type="entry name" value="Ribonuclease H-like superfamily/Ribonuclease H"/>
    <property type="match status" value="1"/>
</dbReference>
<dbReference type="InterPro" id="IPR001584">
    <property type="entry name" value="Integrase_cat-core"/>
</dbReference>
<dbReference type="EMBL" id="CABVJH010000008">
    <property type="protein sequence ID" value="VVQ35525.1"/>
    <property type="molecule type" value="Genomic_DNA"/>
</dbReference>
<evidence type="ECO:0000256" key="1">
    <source>
        <dbReference type="SAM" id="MobiDB-lite"/>
    </source>
</evidence>
<reference evidence="3 4" key="1">
    <citation type="submission" date="2019-09" db="EMBL/GenBank/DDBJ databases">
        <authorList>
            <person name="Chandra G."/>
            <person name="Truman W A."/>
        </authorList>
    </citation>
    <scope>NUCLEOTIDE SEQUENCE [LARGE SCALE GENOMIC DNA]</scope>
    <source>
        <strain evidence="3">PS943</strain>
    </source>
</reference>
<organism evidence="3 4">
    <name type="scientific">Pseudomonas fluorescens</name>
    <dbReference type="NCBI Taxonomy" id="294"/>
    <lineage>
        <taxon>Bacteria</taxon>
        <taxon>Pseudomonadati</taxon>
        <taxon>Pseudomonadota</taxon>
        <taxon>Gammaproteobacteria</taxon>
        <taxon>Pseudomonadales</taxon>
        <taxon>Pseudomonadaceae</taxon>
        <taxon>Pseudomonas</taxon>
    </lineage>
</organism>
<dbReference type="AlphaFoldDB" id="A0A5E7WMK6"/>
<feature type="domain" description="Integrase catalytic" evidence="2">
    <location>
        <begin position="190"/>
        <end position="403"/>
    </location>
</feature>
<dbReference type="InterPro" id="IPR015378">
    <property type="entry name" value="Transposase-like_Mu_C"/>
</dbReference>
<name>A0A5E7WMK6_PSEFL</name>
<dbReference type="GO" id="GO:0003676">
    <property type="term" value="F:nucleic acid binding"/>
    <property type="evidence" value="ECO:0007669"/>
    <property type="project" value="InterPro"/>
</dbReference>
<dbReference type="GO" id="GO:0015074">
    <property type="term" value="P:DNA integration"/>
    <property type="evidence" value="ECO:0007669"/>
    <property type="project" value="InterPro"/>
</dbReference>
<gene>
    <name evidence="3" type="ORF">PS943_04389</name>
</gene>
<evidence type="ECO:0000313" key="4">
    <source>
        <dbReference type="Proteomes" id="UP000325645"/>
    </source>
</evidence>
<protein>
    <recommendedName>
        <fullName evidence="2">Integrase catalytic domain-containing protein</fullName>
    </recommendedName>
</protein>
<dbReference type="InterPro" id="IPR012337">
    <property type="entry name" value="RNaseH-like_sf"/>
</dbReference>
<evidence type="ECO:0000259" key="2">
    <source>
        <dbReference type="PROSITE" id="PS50994"/>
    </source>
</evidence>
<feature type="compositionally biased region" description="Basic and acidic residues" evidence="1">
    <location>
        <begin position="24"/>
        <end position="35"/>
    </location>
</feature>
<dbReference type="Proteomes" id="UP000325645">
    <property type="component" value="Unassembled WGS sequence"/>
</dbReference>
<dbReference type="PROSITE" id="PS50994">
    <property type="entry name" value="INTEGRASE"/>
    <property type="match status" value="1"/>
</dbReference>
<evidence type="ECO:0000313" key="3">
    <source>
        <dbReference type="EMBL" id="VVQ35525.1"/>
    </source>
</evidence>